<keyword evidence="2" id="KW-1185">Reference proteome</keyword>
<dbReference type="WBParaSite" id="TCONS_00014077.p1">
    <property type="protein sequence ID" value="TCONS_00014077.p1"/>
    <property type="gene ID" value="XLOC_009259"/>
</dbReference>
<organism evidence="3">
    <name type="scientific">Strongyloides stercoralis</name>
    <name type="common">Threadworm</name>
    <dbReference type="NCBI Taxonomy" id="6248"/>
    <lineage>
        <taxon>Eukaryota</taxon>
        <taxon>Metazoa</taxon>
        <taxon>Ecdysozoa</taxon>
        <taxon>Nematoda</taxon>
        <taxon>Chromadorea</taxon>
        <taxon>Rhabditida</taxon>
        <taxon>Tylenchina</taxon>
        <taxon>Panagrolaimomorpha</taxon>
        <taxon>Strongyloidoidea</taxon>
        <taxon>Strongyloididae</taxon>
        <taxon>Strongyloides</taxon>
    </lineage>
</organism>
<feature type="coiled-coil region" evidence="1">
    <location>
        <begin position="69"/>
        <end position="96"/>
    </location>
</feature>
<dbReference type="Proteomes" id="UP000035681">
    <property type="component" value="Unplaced"/>
</dbReference>
<evidence type="ECO:0000313" key="4">
    <source>
        <dbReference type="WBParaSite" id="TCONS_00014077.p1"/>
    </source>
</evidence>
<reference evidence="3" key="1">
    <citation type="submission" date="2015-08" db="UniProtKB">
        <authorList>
            <consortium name="WormBaseParasite"/>
        </authorList>
    </citation>
    <scope>IDENTIFICATION</scope>
</reference>
<protein>
    <submittedName>
        <fullName evidence="4">BZIP domain-containing protein</fullName>
    </submittedName>
</protein>
<evidence type="ECO:0000313" key="2">
    <source>
        <dbReference type="Proteomes" id="UP000035681"/>
    </source>
</evidence>
<evidence type="ECO:0000256" key="1">
    <source>
        <dbReference type="SAM" id="Coils"/>
    </source>
</evidence>
<proteinExistence type="predicted"/>
<accession>A0A0K0ETC6</accession>
<evidence type="ECO:0000313" key="3">
    <source>
        <dbReference type="WBParaSite" id="SSTP_0001270300.1"/>
    </source>
</evidence>
<dbReference type="AlphaFoldDB" id="A0A0K0ETC6"/>
<sequence length="113" mass="13200">MFSITKKLTLSTFFLLIVSLYFSEILAFNDKNLIGHSFNLKEVPVILNNEIDNHILKKRQRRNRRRRNRRHLENRINNINALIVQLTIQVQALQQQLSSRAELLTTTTTMPGG</sequence>
<keyword evidence="1" id="KW-0175">Coiled coil</keyword>
<dbReference type="WBParaSite" id="SSTP_0001270300.1">
    <property type="protein sequence ID" value="SSTP_0001270300.1"/>
    <property type="gene ID" value="SSTP_0001270300"/>
</dbReference>
<name>A0A0K0ETC6_STRER</name>